<dbReference type="SUPFAM" id="SSF55979">
    <property type="entry name" value="DNA clamp"/>
    <property type="match status" value="1"/>
</dbReference>
<keyword evidence="1" id="KW-0238">DNA-binding</keyword>
<dbReference type="OrthoDB" id="534348at2759"/>
<dbReference type="Gene3D" id="3.10.150.10">
    <property type="entry name" value="DNA Polymerase III, subunit A, domain 2"/>
    <property type="match status" value="1"/>
</dbReference>
<dbReference type="GO" id="GO:0003677">
    <property type="term" value="F:DNA binding"/>
    <property type="evidence" value="ECO:0007669"/>
    <property type="project" value="UniProtKB-KW"/>
</dbReference>
<dbReference type="Pfam" id="PF00705">
    <property type="entry name" value="PCNA_N"/>
    <property type="match status" value="1"/>
</dbReference>
<evidence type="ECO:0000313" key="3">
    <source>
        <dbReference type="EMBL" id="CAG8807540.1"/>
    </source>
</evidence>
<evidence type="ECO:0000259" key="2">
    <source>
        <dbReference type="Pfam" id="PF00705"/>
    </source>
</evidence>
<accession>A0A9N9K2C3</accession>
<comment type="caution">
    <text evidence="3">The sequence shown here is derived from an EMBL/GenBank/DDBJ whole genome shotgun (WGS) entry which is preliminary data.</text>
</comment>
<evidence type="ECO:0000313" key="4">
    <source>
        <dbReference type="Proteomes" id="UP000789405"/>
    </source>
</evidence>
<reference evidence="3" key="1">
    <citation type="submission" date="2021-06" db="EMBL/GenBank/DDBJ databases">
        <authorList>
            <person name="Kallberg Y."/>
            <person name="Tangrot J."/>
            <person name="Rosling A."/>
        </authorList>
    </citation>
    <scope>NUCLEOTIDE SEQUENCE</scope>
    <source>
        <strain evidence="3">MA453B</strain>
    </source>
</reference>
<dbReference type="GO" id="GO:0019985">
    <property type="term" value="P:translesion synthesis"/>
    <property type="evidence" value="ECO:0007669"/>
    <property type="project" value="TreeGrafter"/>
</dbReference>
<dbReference type="EMBL" id="CAJVPY010042684">
    <property type="protein sequence ID" value="CAG8807540.1"/>
    <property type="molecule type" value="Genomic_DNA"/>
</dbReference>
<feature type="domain" description="Proliferating cell nuclear antigen PCNA N-terminal" evidence="2">
    <location>
        <begin position="71"/>
        <end position="148"/>
    </location>
</feature>
<dbReference type="InterPro" id="IPR022648">
    <property type="entry name" value="Pr_cel_nuc_antig_N"/>
</dbReference>
<proteinExistence type="predicted"/>
<evidence type="ECO:0000256" key="1">
    <source>
        <dbReference type="ARBA" id="ARBA00023125"/>
    </source>
</evidence>
<dbReference type="InterPro" id="IPR046938">
    <property type="entry name" value="DNA_clamp_sf"/>
</dbReference>
<dbReference type="GO" id="GO:0006275">
    <property type="term" value="P:regulation of DNA replication"/>
    <property type="evidence" value="ECO:0007669"/>
    <property type="project" value="InterPro"/>
</dbReference>
<keyword evidence="4" id="KW-1185">Reference proteome</keyword>
<gene>
    <name evidence="3" type="ORF">DERYTH_LOCUS24699</name>
</gene>
<sequence length="154" mass="17639">MNLVQEKMIEILEDGEACPETENSKEFAKEKFEDWVENYYDRQEPENTSLVGEKKRVLLIIKLQEERKLSTRDLVTEVNLECLESGISFKAMDGSRIALISMFIDSKDFDKFVCDRAVSVGVNISSLNKILARVNDNVSMLLKIDQDSLDIINI</sequence>
<protein>
    <submittedName>
        <fullName evidence="3">527_t:CDS:1</fullName>
    </submittedName>
</protein>
<dbReference type="PANTHER" id="PTHR11352">
    <property type="entry name" value="PROLIFERATING CELL NUCLEAR ANTIGEN"/>
    <property type="match status" value="1"/>
</dbReference>
<dbReference type="PANTHER" id="PTHR11352:SF0">
    <property type="entry name" value="PROLIFERATING CELL NUCLEAR ANTIGEN"/>
    <property type="match status" value="1"/>
</dbReference>
<dbReference type="AlphaFoldDB" id="A0A9N9K2C3"/>
<dbReference type="GO" id="GO:0030337">
    <property type="term" value="F:DNA polymerase processivity factor activity"/>
    <property type="evidence" value="ECO:0007669"/>
    <property type="project" value="InterPro"/>
</dbReference>
<dbReference type="GO" id="GO:0006272">
    <property type="term" value="P:leading strand elongation"/>
    <property type="evidence" value="ECO:0007669"/>
    <property type="project" value="TreeGrafter"/>
</dbReference>
<name>A0A9N9K2C3_9GLOM</name>
<dbReference type="Proteomes" id="UP000789405">
    <property type="component" value="Unassembled WGS sequence"/>
</dbReference>
<feature type="non-terminal residue" evidence="3">
    <location>
        <position position="154"/>
    </location>
</feature>
<dbReference type="InterPro" id="IPR000730">
    <property type="entry name" value="Pr_cel_nuc_antig"/>
</dbReference>
<dbReference type="PRINTS" id="PR00339">
    <property type="entry name" value="PCNACYCLIN"/>
</dbReference>
<dbReference type="GO" id="GO:0006298">
    <property type="term" value="P:mismatch repair"/>
    <property type="evidence" value="ECO:0007669"/>
    <property type="project" value="TreeGrafter"/>
</dbReference>
<feature type="non-terminal residue" evidence="3">
    <location>
        <position position="1"/>
    </location>
</feature>
<dbReference type="GO" id="GO:0043626">
    <property type="term" value="C:PCNA complex"/>
    <property type="evidence" value="ECO:0007669"/>
    <property type="project" value="TreeGrafter"/>
</dbReference>
<organism evidence="3 4">
    <name type="scientific">Dentiscutata erythropus</name>
    <dbReference type="NCBI Taxonomy" id="1348616"/>
    <lineage>
        <taxon>Eukaryota</taxon>
        <taxon>Fungi</taxon>
        <taxon>Fungi incertae sedis</taxon>
        <taxon>Mucoromycota</taxon>
        <taxon>Glomeromycotina</taxon>
        <taxon>Glomeromycetes</taxon>
        <taxon>Diversisporales</taxon>
        <taxon>Gigasporaceae</taxon>
        <taxon>Dentiscutata</taxon>
    </lineage>
</organism>